<name>A0A067Q5D3_9AGAM</name>
<protein>
    <recommendedName>
        <fullName evidence="6">FAD-binding PCMH-type domain-containing protein</fullName>
    </recommendedName>
</protein>
<keyword evidence="3" id="KW-0274">FAD</keyword>
<sequence length="740" mass="81418">MSQKQELMSQELSDAIDELESICDAPGSKSDYFNWGSSGYKDSIRHFLASSSQVAQLAVQPGSVDDLGKMMKVLRKYQVPFAVKGGGHGMAPTFSSTIGIQISMSRFSKVRFDKETQHVEIGAGCLWDQVYSKLASTGRNVIGGAASDGVGVAGWLLGGGYSLKSNCHGLGIDNVVSYEIVTPDGCVRTVNANKERELFQALRGGASNFGIVTKFVLQTFAQNLTYGAYLLVPGTREEEVKDALVEFIDNETRKEACVIAAFRHKLDPGESLPEYTISAFCVYDAEKPKRNVPFQEFVRLAQSGEVWKLDPAGWTLGQTELPSSNAPMKHFPTTSIRRPFKDLEVRGPGQFAIEKEGIDRESLASASAIQDSSPYAIQVDGLCAADEVEVANQAVVSAVPQDQFFTLQDGALLVAHVENLSVLHNEEVEDDGGPLDDIFEEMSYDRWYGISSRQPTRYSNGVRSGDNDMDHDTNSIHEDKVGDVFNGHDGTLNVDFESDGGDSDRSLAKTFEPSLICHSEVYELQERDLTETLNRKDTSDSNVGDHPRRILVTKNVDNMGEIPQRGRFGCLMVSKYTKPLLDKMADEAKNAAGFLKSHRGSSIIVDAWPVHKTIFENSPPGAAFPHKREAPYGPLLVYFRWNDASDDVFWIKELEGTLERIRVVACELGLTSDKVALYNNLSLETVPAHKIYTENMGWLSQVKARYDPTDVMGRAGCHRIPLPGQTATKDKDSSDSQSLA</sequence>
<dbReference type="InParanoid" id="A0A067Q5D3"/>
<dbReference type="Gene3D" id="3.30.465.10">
    <property type="match status" value="1"/>
</dbReference>
<proteinExistence type="inferred from homology"/>
<feature type="domain" description="FAD-binding PCMH-type" evidence="6">
    <location>
        <begin position="51"/>
        <end position="222"/>
    </location>
</feature>
<evidence type="ECO:0000256" key="5">
    <source>
        <dbReference type="SAM" id="MobiDB-lite"/>
    </source>
</evidence>
<evidence type="ECO:0000256" key="1">
    <source>
        <dbReference type="ARBA" id="ARBA00005466"/>
    </source>
</evidence>
<dbReference type="GO" id="GO:0016491">
    <property type="term" value="F:oxidoreductase activity"/>
    <property type="evidence" value="ECO:0007669"/>
    <property type="project" value="UniProtKB-KW"/>
</dbReference>
<evidence type="ECO:0000313" key="7">
    <source>
        <dbReference type="EMBL" id="KDQ61355.1"/>
    </source>
</evidence>
<accession>A0A067Q5D3</accession>
<evidence type="ECO:0000256" key="4">
    <source>
        <dbReference type="ARBA" id="ARBA00023002"/>
    </source>
</evidence>
<gene>
    <name evidence="7" type="ORF">JAAARDRAFT_506948</name>
</gene>
<feature type="region of interest" description="Disordered" evidence="5">
    <location>
        <begin position="720"/>
        <end position="740"/>
    </location>
</feature>
<dbReference type="InterPro" id="IPR006094">
    <property type="entry name" value="Oxid_FAD_bind_N"/>
</dbReference>
<keyword evidence="2" id="KW-0285">Flavoprotein</keyword>
<reference evidence="8" key="1">
    <citation type="journal article" date="2014" name="Proc. Natl. Acad. Sci. U.S.A.">
        <title>Extensive sampling of basidiomycete genomes demonstrates inadequacy of the white-rot/brown-rot paradigm for wood decay fungi.</title>
        <authorList>
            <person name="Riley R."/>
            <person name="Salamov A.A."/>
            <person name="Brown D.W."/>
            <person name="Nagy L.G."/>
            <person name="Floudas D."/>
            <person name="Held B.W."/>
            <person name="Levasseur A."/>
            <person name="Lombard V."/>
            <person name="Morin E."/>
            <person name="Otillar R."/>
            <person name="Lindquist E.A."/>
            <person name="Sun H."/>
            <person name="LaButti K.M."/>
            <person name="Schmutz J."/>
            <person name="Jabbour D."/>
            <person name="Luo H."/>
            <person name="Baker S.E."/>
            <person name="Pisabarro A.G."/>
            <person name="Walton J.D."/>
            <person name="Blanchette R.A."/>
            <person name="Henrissat B."/>
            <person name="Martin F."/>
            <person name="Cullen D."/>
            <person name="Hibbett D.S."/>
            <person name="Grigoriev I.V."/>
        </authorList>
    </citation>
    <scope>NUCLEOTIDE SEQUENCE [LARGE SCALE GENOMIC DNA]</scope>
    <source>
        <strain evidence="8">MUCL 33604</strain>
    </source>
</reference>
<dbReference type="InterPro" id="IPR016169">
    <property type="entry name" value="FAD-bd_PCMH_sub2"/>
</dbReference>
<dbReference type="EMBL" id="KL197712">
    <property type="protein sequence ID" value="KDQ61355.1"/>
    <property type="molecule type" value="Genomic_DNA"/>
</dbReference>
<dbReference type="InterPro" id="IPR036318">
    <property type="entry name" value="FAD-bd_PCMH-like_sf"/>
</dbReference>
<evidence type="ECO:0000313" key="8">
    <source>
        <dbReference type="Proteomes" id="UP000027265"/>
    </source>
</evidence>
<dbReference type="AlphaFoldDB" id="A0A067Q5D3"/>
<evidence type="ECO:0000256" key="3">
    <source>
        <dbReference type="ARBA" id="ARBA00022827"/>
    </source>
</evidence>
<dbReference type="Proteomes" id="UP000027265">
    <property type="component" value="Unassembled WGS sequence"/>
</dbReference>
<organism evidence="7 8">
    <name type="scientific">Jaapia argillacea MUCL 33604</name>
    <dbReference type="NCBI Taxonomy" id="933084"/>
    <lineage>
        <taxon>Eukaryota</taxon>
        <taxon>Fungi</taxon>
        <taxon>Dikarya</taxon>
        <taxon>Basidiomycota</taxon>
        <taxon>Agaricomycotina</taxon>
        <taxon>Agaricomycetes</taxon>
        <taxon>Agaricomycetidae</taxon>
        <taxon>Jaapiales</taxon>
        <taxon>Jaapiaceae</taxon>
        <taxon>Jaapia</taxon>
    </lineage>
</organism>
<dbReference type="SUPFAM" id="SSF56176">
    <property type="entry name" value="FAD-binding/transporter-associated domain-like"/>
    <property type="match status" value="1"/>
</dbReference>
<comment type="similarity">
    <text evidence="1">Belongs to the oxygen-dependent FAD-linked oxidoreductase family.</text>
</comment>
<dbReference type="STRING" id="933084.A0A067Q5D3"/>
<dbReference type="Pfam" id="PF01565">
    <property type="entry name" value="FAD_binding_4"/>
    <property type="match status" value="1"/>
</dbReference>
<evidence type="ECO:0000256" key="2">
    <source>
        <dbReference type="ARBA" id="ARBA00022630"/>
    </source>
</evidence>
<dbReference type="InterPro" id="IPR016166">
    <property type="entry name" value="FAD-bd_PCMH"/>
</dbReference>
<dbReference type="PROSITE" id="PS51387">
    <property type="entry name" value="FAD_PCMH"/>
    <property type="match status" value="1"/>
</dbReference>
<dbReference type="PANTHER" id="PTHR42973:SF13">
    <property type="entry name" value="FAD-BINDING PCMH-TYPE DOMAIN-CONTAINING PROTEIN"/>
    <property type="match status" value="1"/>
</dbReference>
<dbReference type="InterPro" id="IPR050416">
    <property type="entry name" value="FAD-linked_Oxidoreductase"/>
</dbReference>
<dbReference type="OrthoDB" id="2151789at2759"/>
<keyword evidence="8" id="KW-1185">Reference proteome</keyword>
<dbReference type="HOGENOM" id="CLU_018354_1_0_1"/>
<dbReference type="PANTHER" id="PTHR42973">
    <property type="entry name" value="BINDING OXIDOREDUCTASE, PUTATIVE (AFU_ORTHOLOGUE AFUA_1G17690)-RELATED"/>
    <property type="match status" value="1"/>
</dbReference>
<dbReference type="GO" id="GO:0071949">
    <property type="term" value="F:FAD binding"/>
    <property type="evidence" value="ECO:0007669"/>
    <property type="project" value="InterPro"/>
</dbReference>
<keyword evidence="4" id="KW-0560">Oxidoreductase</keyword>
<evidence type="ECO:0000259" key="6">
    <source>
        <dbReference type="PROSITE" id="PS51387"/>
    </source>
</evidence>